<keyword evidence="2" id="KW-1133">Transmembrane helix</keyword>
<protein>
    <recommendedName>
        <fullName evidence="5">TNFR-Cys domain-containing protein</fullName>
    </recommendedName>
</protein>
<dbReference type="GO" id="GO:0042127">
    <property type="term" value="P:regulation of cell population proliferation"/>
    <property type="evidence" value="ECO:0007669"/>
    <property type="project" value="TreeGrafter"/>
</dbReference>
<gene>
    <name evidence="3" type="ORF">NP493_283g06030</name>
</gene>
<name>A0AAD9NX65_RIDPI</name>
<organism evidence="3 4">
    <name type="scientific">Ridgeia piscesae</name>
    <name type="common">Tubeworm</name>
    <dbReference type="NCBI Taxonomy" id="27915"/>
    <lineage>
        <taxon>Eukaryota</taxon>
        <taxon>Metazoa</taxon>
        <taxon>Spiralia</taxon>
        <taxon>Lophotrochozoa</taxon>
        <taxon>Annelida</taxon>
        <taxon>Polychaeta</taxon>
        <taxon>Sedentaria</taxon>
        <taxon>Canalipalpata</taxon>
        <taxon>Sabellida</taxon>
        <taxon>Siboglinidae</taxon>
        <taxon>Ridgeia</taxon>
    </lineage>
</organism>
<keyword evidence="4" id="KW-1185">Reference proteome</keyword>
<comment type="caution">
    <text evidence="3">The sequence shown here is derived from an EMBL/GenBank/DDBJ whole genome shotgun (WGS) entry which is preliminary data.</text>
</comment>
<feature type="compositionally biased region" description="Polar residues" evidence="1">
    <location>
        <begin position="351"/>
        <end position="369"/>
    </location>
</feature>
<feature type="region of interest" description="Disordered" evidence="1">
    <location>
        <begin position="206"/>
        <end position="226"/>
    </location>
</feature>
<accession>A0AAD9NX65</accession>
<feature type="compositionally biased region" description="Polar residues" evidence="1">
    <location>
        <begin position="206"/>
        <end position="220"/>
    </location>
</feature>
<dbReference type="AlphaFoldDB" id="A0AAD9NX65"/>
<keyword evidence="2" id="KW-0472">Membrane</keyword>
<evidence type="ECO:0008006" key="5">
    <source>
        <dbReference type="Google" id="ProtNLM"/>
    </source>
</evidence>
<sequence length="434" mass="47169">MFSGVLPKAQILTTVVVVVARDDDSYPGQPCGADVGRTVHVDVTGLRRCCKEVNCSKGTVGQICNTQDPASTKCVPCPKNYFMKTASKSSDMLQCSTMKKCSRNRGLTVKVNGTAVSNNVCQCDVKAGFWDPNRELDPKTCSFEECDRGHELTEEGCKPCRQSMFKANKGIEMCRYWTNCQALGLDYATGGNTTYNPGCINETTGHGSQNHPGITETNPVITGDDKTKERKGVSVGIIITIAVVVVFIIFTMALVYCWWRRRPHKDEKPTLPPCNVPVEIMSTSGTYEPLTVPRPTSLCPGSQDVGVDYQSETYLKQPFDCTPTSSTYHEYDDGHRNGAAGSSKWNYKAMTNDNSQPCDSKLSSPTSHTYEAIDDDGVMGNKGGDVEEDAGPATPDENPARSSITVTTGDQVINITGEVVNLQVGKNNKMVIDS</sequence>
<evidence type="ECO:0000256" key="1">
    <source>
        <dbReference type="SAM" id="MobiDB-lite"/>
    </source>
</evidence>
<evidence type="ECO:0000313" key="3">
    <source>
        <dbReference type="EMBL" id="KAK2184105.1"/>
    </source>
</evidence>
<evidence type="ECO:0000256" key="2">
    <source>
        <dbReference type="SAM" id="Phobius"/>
    </source>
</evidence>
<feature type="region of interest" description="Disordered" evidence="1">
    <location>
        <begin position="351"/>
        <end position="403"/>
    </location>
</feature>
<evidence type="ECO:0000313" key="4">
    <source>
        <dbReference type="Proteomes" id="UP001209878"/>
    </source>
</evidence>
<dbReference type="PANTHER" id="PTHR47139:SF1">
    <property type="entry name" value="TUMOR NECROSIS FACTOR RECEPTOR SUPERFAMILY MEMBER 9"/>
    <property type="match status" value="1"/>
</dbReference>
<proteinExistence type="predicted"/>
<dbReference type="Proteomes" id="UP001209878">
    <property type="component" value="Unassembled WGS sequence"/>
</dbReference>
<dbReference type="PANTHER" id="PTHR47139">
    <property type="entry name" value="TUMOR NECROSIS FACTOR RECEPTOR SUPERFAMILY MEMBER 9"/>
    <property type="match status" value="1"/>
</dbReference>
<keyword evidence="2" id="KW-0812">Transmembrane</keyword>
<feature type="transmembrane region" description="Helical" evidence="2">
    <location>
        <begin position="235"/>
        <end position="259"/>
    </location>
</feature>
<dbReference type="Gene3D" id="2.10.50.10">
    <property type="entry name" value="Tumor Necrosis Factor Receptor, subunit A, domain 2"/>
    <property type="match status" value="2"/>
</dbReference>
<dbReference type="EMBL" id="JAODUO010000283">
    <property type="protein sequence ID" value="KAK2184105.1"/>
    <property type="molecule type" value="Genomic_DNA"/>
</dbReference>
<dbReference type="GO" id="GO:0038023">
    <property type="term" value="F:signaling receptor activity"/>
    <property type="evidence" value="ECO:0007669"/>
    <property type="project" value="TreeGrafter"/>
</dbReference>
<reference evidence="3" key="1">
    <citation type="journal article" date="2023" name="Mol. Biol. Evol.">
        <title>Third-Generation Sequencing Reveals the Adaptive Role of the Epigenome in Three Deep-Sea Polychaetes.</title>
        <authorList>
            <person name="Perez M."/>
            <person name="Aroh O."/>
            <person name="Sun Y."/>
            <person name="Lan Y."/>
            <person name="Juniper S.K."/>
            <person name="Young C.R."/>
            <person name="Angers B."/>
            <person name="Qian P.Y."/>
        </authorList>
    </citation>
    <scope>NUCLEOTIDE SEQUENCE</scope>
    <source>
        <strain evidence="3">R07B-5</strain>
    </source>
</reference>